<proteinExistence type="predicted"/>
<name>A0A4U5UP46_COLLU</name>
<dbReference type="EMBL" id="CM014086">
    <property type="protein sequence ID" value="TKS75305.1"/>
    <property type="molecule type" value="Genomic_DNA"/>
</dbReference>
<accession>A0A4U5UP46</accession>
<organism evidence="2 3">
    <name type="scientific">Collichthys lucidus</name>
    <name type="common">Big head croaker</name>
    <name type="synonym">Sciaena lucida</name>
    <dbReference type="NCBI Taxonomy" id="240159"/>
    <lineage>
        <taxon>Eukaryota</taxon>
        <taxon>Metazoa</taxon>
        <taxon>Chordata</taxon>
        <taxon>Craniata</taxon>
        <taxon>Vertebrata</taxon>
        <taxon>Euteleostomi</taxon>
        <taxon>Actinopterygii</taxon>
        <taxon>Neopterygii</taxon>
        <taxon>Teleostei</taxon>
        <taxon>Neoteleostei</taxon>
        <taxon>Acanthomorphata</taxon>
        <taxon>Eupercaria</taxon>
        <taxon>Sciaenidae</taxon>
        <taxon>Collichthys</taxon>
    </lineage>
</organism>
<evidence type="ECO:0000313" key="3">
    <source>
        <dbReference type="Proteomes" id="UP000298787"/>
    </source>
</evidence>
<dbReference type="AlphaFoldDB" id="A0A4U5UP46"/>
<reference evidence="2 3" key="1">
    <citation type="submission" date="2019-01" db="EMBL/GenBank/DDBJ databases">
        <title>Genome Assembly of Collichthys lucidus.</title>
        <authorList>
            <person name="Cai M."/>
            <person name="Xiao S."/>
        </authorList>
    </citation>
    <scope>NUCLEOTIDE SEQUENCE [LARGE SCALE GENOMIC DNA]</scope>
    <source>
        <strain evidence="2">JT15FE1705JMU</strain>
        <tissue evidence="2">Muscle</tissue>
    </source>
</reference>
<gene>
    <name evidence="2" type="ORF">D9C73_010536</name>
</gene>
<protein>
    <submittedName>
        <fullName evidence="2">Uncharacterized protein</fullName>
    </submittedName>
</protein>
<keyword evidence="3" id="KW-1185">Reference proteome</keyword>
<evidence type="ECO:0000256" key="1">
    <source>
        <dbReference type="SAM" id="MobiDB-lite"/>
    </source>
</evidence>
<dbReference type="Proteomes" id="UP000298787">
    <property type="component" value="Chromosome 9"/>
</dbReference>
<feature type="region of interest" description="Disordered" evidence="1">
    <location>
        <begin position="1"/>
        <end position="23"/>
    </location>
</feature>
<evidence type="ECO:0000313" key="2">
    <source>
        <dbReference type="EMBL" id="TKS75305.1"/>
    </source>
</evidence>
<feature type="compositionally biased region" description="Basic residues" evidence="1">
    <location>
        <begin position="8"/>
        <end position="23"/>
    </location>
</feature>
<sequence length="181" mass="20085">MPETIHQCSRRNKVSKKGAGHLRTRKVSHGPVSKLVLPVLDPGGTPAEVKAFQELIVAVGASRSLLLISDIHLSRTRASNGLTLSGKRFLVKTGHCRVRPSSVSVLFTLFSSAIMSIEAAEPGYLLFFFLVVRNACWYKHWMCRLKTPSASPVTHSPAQYIRELSAYITCSMQNVRHLSRQ</sequence>